<comment type="subunit">
    <text evidence="5">Part of the 50S ribosomal subunit.</text>
</comment>
<dbReference type="CDD" id="cd00392">
    <property type="entry name" value="Ribosomal_L13"/>
    <property type="match status" value="1"/>
</dbReference>
<dbReference type="Gene3D" id="3.90.1180.10">
    <property type="entry name" value="Ribosomal protein L13"/>
    <property type="match status" value="1"/>
</dbReference>
<evidence type="ECO:0000256" key="7">
    <source>
        <dbReference type="RuleBase" id="RU003878"/>
    </source>
</evidence>
<evidence type="ECO:0000256" key="5">
    <source>
        <dbReference type="HAMAP-Rule" id="MF_01366"/>
    </source>
</evidence>
<evidence type="ECO:0000256" key="2">
    <source>
        <dbReference type="ARBA" id="ARBA00022980"/>
    </source>
</evidence>
<dbReference type="SUPFAM" id="SSF52161">
    <property type="entry name" value="Ribosomal protein L13"/>
    <property type="match status" value="1"/>
</dbReference>
<keyword evidence="9" id="KW-1185">Reference proteome</keyword>
<evidence type="ECO:0000313" key="8">
    <source>
        <dbReference type="EMBL" id="PWA12919.1"/>
    </source>
</evidence>
<dbReference type="PROSITE" id="PS00783">
    <property type="entry name" value="RIBOSOMAL_L13"/>
    <property type="match status" value="1"/>
</dbReference>
<keyword evidence="3 5" id="KW-0687">Ribonucleoprotein</keyword>
<dbReference type="GO" id="GO:0022625">
    <property type="term" value="C:cytosolic large ribosomal subunit"/>
    <property type="evidence" value="ECO:0007669"/>
    <property type="project" value="TreeGrafter"/>
</dbReference>
<accession>A0A2U1K6X0</accession>
<dbReference type="OrthoDB" id="9801330at2"/>
<dbReference type="Pfam" id="PF00572">
    <property type="entry name" value="Ribosomal_L13"/>
    <property type="match status" value="1"/>
</dbReference>
<evidence type="ECO:0000256" key="6">
    <source>
        <dbReference type="RuleBase" id="RU003877"/>
    </source>
</evidence>
<dbReference type="HAMAP" id="MF_01366">
    <property type="entry name" value="Ribosomal_uL13"/>
    <property type="match status" value="1"/>
</dbReference>
<proteinExistence type="inferred from homology"/>
<protein>
    <recommendedName>
        <fullName evidence="4 5">Large ribosomal subunit protein uL13</fullName>
    </recommendedName>
</protein>
<comment type="similarity">
    <text evidence="1 5 6">Belongs to the universal ribosomal protein uL13 family.</text>
</comment>
<dbReference type="GO" id="GO:0017148">
    <property type="term" value="P:negative regulation of translation"/>
    <property type="evidence" value="ECO:0007669"/>
    <property type="project" value="TreeGrafter"/>
</dbReference>
<name>A0A2U1K6X0_9BACI</name>
<dbReference type="AlphaFoldDB" id="A0A2U1K6X0"/>
<comment type="function">
    <text evidence="5 7">This protein is one of the early assembly proteins of the 50S ribosomal subunit, although it is not seen to bind rRNA by itself. It is important during the early stages of 50S assembly.</text>
</comment>
<dbReference type="InterPro" id="IPR023563">
    <property type="entry name" value="Ribosomal_uL13_CS"/>
</dbReference>
<comment type="caution">
    <text evidence="8">The sequence shown here is derived from an EMBL/GenBank/DDBJ whole genome shotgun (WGS) entry which is preliminary data.</text>
</comment>
<sequence length="145" mass="16445">MSTTYMAKASEVERKWFVVDAAGQTLGRLASEVATILRGKHKPTFTPHVDTGDNVIIINAEKIELTGKKLTDKIYYHHTGHPGGIKQRTALEMRTKRPEKMLELAIKGMLPKNKLGRQMFKKLHVYSGNEHPHQAQQPEVYELRG</sequence>
<dbReference type="Proteomes" id="UP000245998">
    <property type="component" value="Unassembled WGS sequence"/>
</dbReference>
<dbReference type="PANTHER" id="PTHR11545">
    <property type="entry name" value="RIBOSOMAL PROTEIN L13"/>
    <property type="match status" value="1"/>
</dbReference>
<dbReference type="NCBIfam" id="TIGR01066">
    <property type="entry name" value="rplM_bact"/>
    <property type="match status" value="1"/>
</dbReference>
<dbReference type="PANTHER" id="PTHR11545:SF2">
    <property type="entry name" value="LARGE RIBOSOMAL SUBUNIT PROTEIN UL13M"/>
    <property type="match status" value="1"/>
</dbReference>
<organism evidence="8 9">
    <name type="scientific">Pueribacillus theae</name>
    <dbReference type="NCBI Taxonomy" id="2171751"/>
    <lineage>
        <taxon>Bacteria</taxon>
        <taxon>Bacillati</taxon>
        <taxon>Bacillota</taxon>
        <taxon>Bacilli</taxon>
        <taxon>Bacillales</taxon>
        <taxon>Bacillaceae</taxon>
        <taxon>Pueribacillus</taxon>
    </lineage>
</organism>
<dbReference type="GO" id="GO:0003729">
    <property type="term" value="F:mRNA binding"/>
    <property type="evidence" value="ECO:0007669"/>
    <property type="project" value="TreeGrafter"/>
</dbReference>
<evidence type="ECO:0000313" key="9">
    <source>
        <dbReference type="Proteomes" id="UP000245998"/>
    </source>
</evidence>
<reference evidence="8 9" key="1">
    <citation type="submission" date="2018-04" db="EMBL/GenBank/DDBJ databases">
        <title>Camelliibacillus theae gen. nov., sp. nov., isolated from Pu'er tea.</title>
        <authorList>
            <person name="Niu L."/>
        </authorList>
    </citation>
    <scope>NUCLEOTIDE SEQUENCE [LARGE SCALE GENOMIC DNA]</scope>
    <source>
        <strain evidence="8 9">T8</strain>
    </source>
</reference>
<evidence type="ECO:0000256" key="4">
    <source>
        <dbReference type="ARBA" id="ARBA00035201"/>
    </source>
</evidence>
<dbReference type="GO" id="GO:0006412">
    <property type="term" value="P:translation"/>
    <property type="evidence" value="ECO:0007669"/>
    <property type="project" value="UniProtKB-UniRule"/>
</dbReference>
<dbReference type="FunFam" id="3.90.1180.10:FF:000001">
    <property type="entry name" value="50S ribosomal protein L13"/>
    <property type="match status" value="1"/>
</dbReference>
<dbReference type="InterPro" id="IPR005823">
    <property type="entry name" value="Ribosomal_uL13_bac-type"/>
</dbReference>
<dbReference type="RefSeq" id="WP_116553473.1">
    <property type="nucleotide sequence ID" value="NZ_QCZG01000004.1"/>
</dbReference>
<gene>
    <name evidence="5 7" type="primary">rplM</name>
    <name evidence="8" type="ORF">DCC39_03355</name>
</gene>
<dbReference type="InterPro" id="IPR036899">
    <property type="entry name" value="Ribosomal_uL13_sf"/>
</dbReference>
<dbReference type="InterPro" id="IPR005822">
    <property type="entry name" value="Ribosomal_uL13"/>
</dbReference>
<dbReference type="EMBL" id="QCZG01000004">
    <property type="protein sequence ID" value="PWA12919.1"/>
    <property type="molecule type" value="Genomic_DNA"/>
</dbReference>
<dbReference type="GO" id="GO:0003735">
    <property type="term" value="F:structural constituent of ribosome"/>
    <property type="evidence" value="ECO:0007669"/>
    <property type="project" value="InterPro"/>
</dbReference>
<keyword evidence="2 5" id="KW-0689">Ribosomal protein</keyword>
<evidence type="ECO:0000256" key="3">
    <source>
        <dbReference type="ARBA" id="ARBA00023274"/>
    </source>
</evidence>
<evidence type="ECO:0000256" key="1">
    <source>
        <dbReference type="ARBA" id="ARBA00006227"/>
    </source>
</evidence>
<dbReference type="PIRSF" id="PIRSF002181">
    <property type="entry name" value="Ribosomal_L13"/>
    <property type="match status" value="1"/>
</dbReference>